<feature type="region of interest" description="Disordered" evidence="1">
    <location>
        <begin position="28"/>
        <end position="53"/>
    </location>
</feature>
<dbReference type="EMBL" id="FO818640">
    <property type="protein sequence ID" value="CDM93273.1"/>
    <property type="molecule type" value="Genomic_DNA"/>
</dbReference>
<dbReference type="Proteomes" id="UP000032946">
    <property type="component" value="Chromosome"/>
</dbReference>
<gene>
    <name evidence="2" type="ORF">ARTHRO_10946</name>
</gene>
<dbReference type="RefSeq" id="WP_008057267.1">
    <property type="nucleotide sequence ID" value="NZ_FO818640.1"/>
</dbReference>
<keyword evidence="3" id="KW-1185">Reference proteome</keyword>
<dbReference type="AlphaFoldDB" id="A0A9P1KC13"/>
<reference evidence="2 3" key="1">
    <citation type="submission" date="2014-02" db="EMBL/GenBank/DDBJ databases">
        <authorList>
            <person name="Genoscope - CEA"/>
        </authorList>
    </citation>
    <scope>NUCLEOTIDE SEQUENCE [LARGE SCALE GENOMIC DNA]</scope>
    <source>
        <strain evidence="2 3">PCC 8005</strain>
    </source>
</reference>
<name>A0A9P1KC13_9CYAN</name>
<proteinExistence type="predicted"/>
<evidence type="ECO:0000313" key="2">
    <source>
        <dbReference type="EMBL" id="CDM93273.1"/>
    </source>
</evidence>
<protein>
    <submittedName>
        <fullName evidence="2">Uncharacterized protein</fullName>
    </submittedName>
</protein>
<feature type="compositionally biased region" description="Basic and acidic residues" evidence="1">
    <location>
        <begin position="30"/>
        <end position="40"/>
    </location>
</feature>
<sequence length="53" mass="5746">MSLTYNRGGQLHKTQSFAVPFYAKFMSEGSEVKPDPEKGGGAESGVRQRSPLS</sequence>
<evidence type="ECO:0000313" key="3">
    <source>
        <dbReference type="Proteomes" id="UP000032946"/>
    </source>
</evidence>
<accession>A0A9P1KC13</accession>
<evidence type="ECO:0000256" key="1">
    <source>
        <dbReference type="SAM" id="MobiDB-lite"/>
    </source>
</evidence>
<organism evidence="2 3">
    <name type="scientific">Limnospira indica PCC 8005</name>
    <dbReference type="NCBI Taxonomy" id="376219"/>
    <lineage>
        <taxon>Bacteria</taxon>
        <taxon>Bacillati</taxon>
        <taxon>Cyanobacteriota</taxon>
        <taxon>Cyanophyceae</taxon>
        <taxon>Oscillatoriophycideae</taxon>
        <taxon>Oscillatoriales</taxon>
        <taxon>Sirenicapillariaceae</taxon>
        <taxon>Limnospira</taxon>
    </lineage>
</organism>